<dbReference type="AlphaFoldDB" id="A0AAE0BF24"/>
<accession>A0AAE0BF24</accession>
<reference evidence="1 2" key="1">
    <citation type="journal article" date="2015" name="Genome Biol. Evol.">
        <title>Comparative Genomics of a Bacterivorous Green Alga Reveals Evolutionary Causalities and Consequences of Phago-Mixotrophic Mode of Nutrition.</title>
        <authorList>
            <person name="Burns J.A."/>
            <person name="Paasch A."/>
            <person name="Narechania A."/>
            <person name="Kim E."/>
        </authorList>
    </citation>
    <scope>NUCLEOTIDE SEQUENCE [LARGE SCALE GENOMIC DNA]</scope>
    <source>
        <strain evidence="1 2">PLY_AMNH</strain>
    </source>
</reference>
<dbReference type="EMBL" id="LGRX02035288">
    <property type="protein sequence ID" value="KAK3235436.1"/>
    <property type="molecule type" value="Genomic_DNA"/>
</dbReference>
<gene>
    <name evidence="1" type="ORF">CYMTET_54330</name>
</gene>
<evidence type="ECO:0000313" key="2">
    <source>
        <dbReference type="Proteomes" id="UP001190700"/>
    </source>
</evidence>
<name>A0AAE0BF24_9CHLO</name>
<dbReference type="Proteomes" id="UP001190700">
    <property type="component" value="Unassembled WGS sequence"/>
</dbReference>
<sequence>METQYELDKDGNAIMYDALVVKAQLAFFGTALRDHHFTGPAFADYTNVVCAPPAQGTEGRSLRARACTYDTYEEFVKEEAPRYGKIENVFEMEAGEKYESMDSYLQAIKVAVHNS</sequence>
<organism evidence="1 2">
    <name type="scientific">Cymbomonas tetramitiformis</name>
    <dbReference type="NCBI Taxonomy" id="36881"/>
    <lineage>
        <taxon>Eukaryota</taxon>
        <taxon>Viridiplantae</taxon>
        <taxon>Chlorophyta</taxon>
        <taxon>Pyramimonadophyceae</taxon>
        <taxon>Pyramimonadales</taxon>
        <taxon>Pyramimonadaceae</taxon>
        <taxon>Cymbomonas</taxon>
    </lineage>
</organism>
<evidence type="ECO:0000313" key="1">
    <source>
        <dbReference type="EMBL" id="KAK3235436.1"/>
    </source>
</evidence>
<comment type="caution">
    <text evidence="1">The sequence shown here is derived from an EMBL/GenBank/DDBJ whole genome shotgun (WGS) entry which is preliminary data.</text>
</comment>
<keyword evidence="2" id="KW-1185">Reference proteome</keyword>
<protein>
    <submittedName>
        <fullName evidence="1">Uncharacterized protein</fullName>
    </submittedName>
</protein>
<proteinExistence type="predicted"/>